<dbReference type="EC" id="3.1.3.48" evidence="2"/>
<proteinExistence type="inferred from homology"/>
<dbReference type="PANTHER" id="PTHR11717">
    <property type="entry name" value="LOW MOLECULAR WEIGHT PROTEIN TYROSINE PHOSPHATASE"/>
    <property type="match status" value="1"/>
</dbReference>
<evidence type="ECO:0000256" key="5">
    <source>
        <dbReference type="PIRSR" id="PIRSR617867-1"/>
    </source>
</evidence>
<dbReference type="EMBL" id="NXLT01000003">
    <property type="protein sequence ID" value="RDU67298.1"/>
    <property type="molecule type" value="Genomic_DNA"/>
</dbReference>
<feature type="domain" description="Phosphotyrosine protein phosphatase I" evidence="6">
    <location>
        <begin position="2"/>
        <end position="146"/>
    </location>
</feature>
<evidence type="ECO:0000259" key="6">
    <source>
        <dbReference type="SMART" id="SM00226"/>
    </source>
</evidence>
<keyword evidence="4" id="KW-0904">Protein phosphatase</keyword>
<dbReference type="OrthoDB" id="9784339at2"/>
<accession>A0A3D8IPV9</accession>
<comment type="similarity">
    <text evidence="1">Belongs to the low molecular weight phosphotyrosine protein phosphatase family.</text>
</comment>
<evidence type="ECO:0000256" key="3">
    <source>
        <dbReference type="ARBA" id="ARBA00022801"/>
    </source>
</evidence>
<dbReference type="AlphaFoldDB" id="A0A3D8IPV9"/>
<feature type="active site" evidence="5">
    <location>
        <position position="14"/>
    </location>
</feature>
<dbReference type="SUPFAM" id="SSF52788">
    <property type="entry name" value="Phosphotyrosine protein phosphatases I"/>
    <property type="match status" value="1"/>
</dbReference>
<dbReference type="InterPro" id="IPR036196">
    <property type="entry name" value="Ptyr_pPase_sf"/>
</dbReference>
<dbReference type="Proteomes" id="UP000256514">
    <property type="component" value="Unassembled WGS sequence"/>
</dbReference>
<dbReference type="InterPro" id="IPR017867">
    <property type="entry name" value="Tyr_phospatase_low_mol_wt"/>
</dbReference>
<dbReference type="PRINTS" id="PR00719">
    <property type="entry name" value="LMWPTPASE"/>
</dbReference>
<sequence>MHSILFVCLGNICRSPLAEGIAREMIKQKNLAIKVDSAGTSGWHIDEPPCEGSRLVAKKHGFSIDDLRGRRLSVYADDCFDLIIALDSQNYRDILALGFDQSKVRKLGDYGLGGADVPDPYTYKDMEGFEAVYAMIAKGVGNILADL</sequence>
<dbReference type="RefSeq" id="WP_115571016.1">
    <property type="nucleotide sequence ID" value="NZ_NXLT01000003.1"/>
</dbReference>
<evidence type="ECO:0000256" key="4">
    <source>
        <dbReference type="ARBA" id="ARBA00022912"/>
    </source>
</evidence>
<dbReference type="PANTHER" id="PTHR11717:SF7">
    <property type="entry name" value="LOW MOLECULAR WEIGHT PHOSPHOTYROSINE PROTEIN PHOSPHATASE"/>
    <property type="match status" value="1"/>
</dbReference>
<feature type="active site" description="Nucleophile" evidence="5">
    <location>
        <position position="8"/>
    </location>
</feature>
<evidence type="ECO:0000313" key="7">
    <source>
        <dbReference type="EMBL" id="RDU67298.1"/>
    </source>
</evidence>
<dbReference type="SMART" id="SM00226">
    <property type="entry name" value="LMWPc"/>
    <property type="match status" value="1"/>
</dbReference>
<gene>
    <name evidence="7" type="ORF">CQA54_04815</name>
</gene>
<evidence type="ECO:0000256" key="1">
    <source>
        <dbReference type="ARBA" id="ARBA00011063"/>
    </source>
</evidence>
<dbReference type="CDD" id="cd16343">
    <property type="entry name" value="LMWPTP"/>
    <property type="match status" value="1"/>
</dbReference>
<dbReference type="GO" id="GO:0004725">
    <property type="term" value="F:protein tyrosine phosphatase activity"/>
    <property type="evidence" value="ECO:0007669"/>
    <property type="project" value="UniProtKB-EC"/>
</dbReference>
<comment type="caution">
    <text evidence="7">The sequence shown here is derived from an EMBL/GenBank/DDBJ whole genome shotgun (WGS) entry which is preliminary data.</text>
</comment>
<protein>
    <recommendedName>
        <fullName evidence="2">protein-tyrosine-phosphatase</fullName>
        <ecNumber evidence="2">3.1.3.48</ecNumber>
    </recommendedName>
</protein>
<reference evidence="7 8" key="1">
    <citation type="submission" date="2018-04" db="EMBL/GenBank/DDBJ databases">
        <title>Novel Campyloabacter and Helicobacter Species and Strains.</title>
        <authorList>
            <person name="Mannion A.J."/>
            <person name="Shen Z."/>
            <person name="Fox J.G."/>
        </authorList>
    </citation>
    <scope>NUCLEOTIDE SEQUENCE [LARGE SCALE GENOMIC DNA]</scope>
    <source>
        <strain evidence="7 8">MIT 12-6600</strain>
    </source>
</reference>
<evidence type="ECO:0000313" key="8">
    <source>
        <dbReference type="Proteomes" id="UP000256514"/>
    </source>
</evidence>
<dbReference type="Gene3D" id="3.40.50.2300">
    <property type="match status" value="1"/>
</dbReference>
<evidence type="ECO:0000256" key="2">
    <source>
        <dbReference type="ARBA" id="ARBA00013064"/>
    </source>
</evidence>
<keyword evidence="8" id="KW-1185">Reference proteome</keyword>
<name>A0A3D8IPV9_9HELI</name>
<keyword evidence="3" id="KW-0378">Hydrolase</keyword>
<dbReference type="InterPro" id="IPR050438">
    <property type="entry name" value="LMW_PTPase"/>
</dbReference>
<dbReference type="InterPro" id="IPR023485">
    <property type="entry name" value="Ptyr_pPase"/>
</dbReference>
<organism evidence="7 8">
    <name type="scientific">Helicobacter equorum</name>
    <dbReference type="NCBI Taxonomy" id="361872"/>
    <lineage>
        <taxon>Bacteria</taxon>
        <taxon>Pseudomonadati</taxon>
        <taxon>Campylobacterota</taxon>
        <taxon>Epsilonproteobacteria</taxon>
        <taxon>Campylobacterales</taxon>
        <taxon>Helicobacteraceae</taxon>
        <taxon>Helicobacter</taxon>
    </lineage>
</organism>
<dbReference type="Pfam" id="PF01451">
    <property type="entry name" value="LMWPc"/>
    <property type="match status" value="1"/>
</dbReference>
<feature type="active site" description="Proton donor" evidence="5">
    <location>
        <position position="119"/>
    </location>
</feature>